<evidence type="ECO:0000313" key="2">
    <source>
        <dbReference type="Proteomes" id="UP000194143"/>
    </source>
</evidence>
<dbReference type="SMR" id="A0A1W6WYE2"/>
<dbReference type="RefSeq" id="WP_000686751.1">
    <property type="nucleotide sequence ID" value="NZ_CP011357.1"/>
</dbReference>
<dbReference type="GeneID" id="67466834"/>
<name>A0A1W6WYE2_BACTU</name>
<dbReference type="KEGG" id="bthy:AQ980_31400"/>
<sequence>MKIDCECQECLAGLLQDLAEEKGNCFTCKGKGYIVFDFSKEEDILKFVQYIPEGYHWLKYHFDLNELSQIELEKLKEVLVNQYRETKAINLDHFINQIDEELWDTLKQENTKEAIDMFVSMYKGWLKTGEIVSPDEELEVDQEDIDVMKAVFQQFHNLSVEHSTLNKSKETIKS</sequence>
<dbReference type="EMBL" id="CP021063">
    <property type="protein sequence ID" value="ARP61580.1"/>
    <property type="molecule type" value="Genomic_DNA"/>
</dbReference>
<keyword evidence="2" id="KW-1185">Reference proteome</keyword>
<dbReference type="AlphaFoldDB" id="A0A1W6WYE2"/>
<geneLocation type="plasmid" evidence="1 2">
    <name>poh2</name>
</geneLocation>
<dbReference type="Proteomes" id="UP000194143">
    <property type="component" value="Plasmid poh2"/>
</dbReference>
<organism evidence="1 2">
    <name type="scientific">Bacillus thuringiensis</name>
    <dbReference type="NCBI Taxonomy" id="1428"/>
    <lineage>
        <taxon>Bacteria</taxon>
        <taxon>Bacillati</taxon>
        <taxon>Bacillota</taxon>
        <taxon>Bacilli</taxon>
        <taxon>Bacillales</taxon>
        <taxon>Bacillaceae</taxon>
        <taxon>Bacillus</taxon>
        <taxon>Bacillus cereus group</taxon>
    </lineage>
</organism>
<gene>
    <name evidence="1" type="ORF">CAB88_31715</name>
</gene>
<keyword evidence="1" id="KW-0614">Plasmid</keyword>
<evidence type="ECO:0000313" key="1">
    <source>
        <dbReference type="EMBL" id="ARP61580.1"/>
    </source>
</evidence>
<proteinExistence type="predicted"/>
<accession>A0A1W6WYE2</accession>
<reference evidence="1 2" key="1">
    <citation type="submission" date="2017-04" db="EMBL/GenBank/DDBJ databases">
        <title>Complete Genome Sequence of Bacillus thuringiensis type Strain ATCC 10792.</title>
        <authorList>
            <person name="Oh D.-H."/>
            <person name="Park B.-J."/>
            <person name="Shuai W."/>
            <person name="Chelliah R."/>
        </authorList>
    </citation>
    <scope>NUCLEOTIDE SEQUENCE [LARGE SCALE GENOMIC DNA]</scope>
    <source>
        <strain evidence="1 2">ATCC 10792</strain>
        <plasmid evidence="1 2">poh2</plasmid>
    </source>
</reference>
<protein>
    <submittedName>
        <fullName evidence="1">Uncharacterized protein</fullName>
    </submittedName>
</protein>